<feature type="domain" description="Zn(2)-C6 fungal-type" evidence="3">
    <location>
        <begin position="19"/>
        <end position="49"/>
    </location>
</feature>
<evidence type="ECO:0000259" key="3">
    <source>
        <dbReference type="PROSITE" id="PS50048"/>
    </source>
</evidence>
<evidence type="ECO:0000313" key="4">
    <source>
        <dbReference type="EMBL" id="OAA63791.1"/>
    </source>
</evidence>
<dbReference type="GO" id="GO:0045944">
    <property type="term" value="P:positive regulation of transcription by RNA polymerase II"/>
    <property type="evidence" value="ECO:0007669"/>
    <property type="project" value="TreeGrafter"/>
</dbReference>
<dbReference type="SUPFAM" id="SSF57701">
    <property type="entry name" value="Zn2/Cys6 DNA-binding domain"/>
    <property type="match status" value="1"/>
</dbReference>
<dbReference type="SMART" id="SM00066">
    <property type="entry name" value="GAL4"/>
    <property type="match status" value="1"/>
</dbReference>
<dbReference type="OrthoDB" id="5386330at2759"/>
<protein>
    <submittedName>
        <fullName evidence="4">C6 zinc finger domain protein</fullName>
    </submittedName>
</protein>
<dbReference type="AlphaFoldDB" id="A0A167WHD6"/>
<dbReference type="GO" id="GO:0008270">
    <property type="term" value="F:zinc ion binding"/>
    <property type="evidence" value="ECO:0007669"/>
    <property type="project" value="InterPro"/>
</dbReference>
<dbReference type="GO" id="GO:0000981">
    <property type="term" value="F:DNA-binding transcription factor activity, RNA polymerase II-specific"/>
    <property type="evidence" value="ECO:0007669"/>
    <property type="project" value="InterPro"/>
</dbReference>
<evidence type="ECO:0000313" key="5">
    <source>
        <dbReference type="Proteomes" id="UP000076744"/>
    </source>
</evidence>
<sequence>MAPTDADRKKIWAPRVRTGCEICRARRIKCDETHPVCKRCAIGKRPCRYPLLTPSPSPPADTTTETTLSRAPFYQAEPPGWDAAQAMRFFVDVSIPMYSKFQVVENAYDYQFVPGSHISVFPYQPGFIMMMTCQRIKLASLSRNVPVRRGQGLGIEHLWDIFYKQMGETVVHLNKHISARSRPGYIISRIIDLLSVELAIVGSPWRAHLHGFFAIVSLYGGVGTMIKTWPRVIFALHYCLMYAIVGNTCSPAADQISGLDAWSEEEILTVYQFTFYFEFGCPSQLALAIIRITRLRVLAATASLAAPDPLGSMAQEIAEDLQAFAPEEWAETYPVPEDPLRPLLARMFKVATILYAVLSLPPDLAHHFAAAEAEADEGDGGGRPPPANPRVHYRRVLFELIEQTRVHIKTSVLSWAFAVLGAAYADGPEQGKERILQHLRAMQGMENVECGATTMLQLFPDVWASGRTRWEDCYYKPCQVLC</sequence>
<comment type="caution">
    <text evidence="4">The sequence shown here is derived from an EMBL/GenBank/DDBJ whole genome shotgun (WGS) entry which is preliminary data.</text>
</comment>
<dbReference type="Pfam" id="PF11951">
    <property type="entry name" value="Fungal_trans_2"/>
    <property type="match status" value="1"/>
</dbReference>
<dbReference type="EMBL" id="AZHB01000010">
    <property type="protein sequence ID" value="OAA63791.1"/>
    <property type="molecule type" value="Genomic_DNA"/>
</dbReference>
<dbReference type="PROSITE" id="PS00463">
    <property type="entry name" value="ZN2_CY6_FUNGAL_1"/>
    <property type="match status" value="1"/>
</dbReference>
<dbReference type="Proteomes" id="UP000076744">
    <property type="component" value="Unassembled WGS sequence"/>
</dbReference>
<dbReference type="PANTHER" id="PTHR37534">
    <property type="entry name" value="TRANSCRIPTIONAL ACTIVATOR PROTEIN UGA3"/>
    <property type="match status" value="1"/>
</dbReference>
<dbReference type="InterPro" id="IPR021858">
    <property type="entry name" value="Fun_TF"/>
</dbReference>
<reference evidence="4 5" key="1">
    <citation type="journal article" date="2016" name="Genome Biol. Evol.">
        <title>Divergent and convergent evolution of fungal pathogenicity.</title>
        <authorList>
            <person name="Shang Y."/>
            <person name="Xiao G."/>
            <person name="Zheng P."/>
            <person name="Cen K."/>
            <person name="Zhan S."/>
            <person name="Wang C."/>
        </authorList>
    </citation>
    <scope>NUCLEOTIDE SEQUENCE [LARGE SCALE GENOMIC DNA]</scope>
    <source>
        <strain evidence="4 5">ARSEF 2679</strain>
    </source>
</reference>
<gene>
    <name evidence="4" type="ORF">ISF_04500</name>
</gene>
<dbReference type="GO" id="GO:0005634">
    <property type="term" value="C:nucleus"/>
    <property type="evidence" value="ECO:0007669"/>
    <property type="project" value="UniProtKB-SubCell"/>
</dbReference>
<organism evidence="4 5">
    <name type="scientific">Cordyceps fumosorosea (strain ARSEF 2679)</name>
    <name type="common">Isaria fumosorosea</name>
    <dbReference type="NCBI Taxonomy" id="1081104"/>
    <lineage>
        <taxon>Eukaryota</taxon>
        <taxon>Fungi</taxon>
        <taxon>Dikarya</taxon>
        <taxon>Ascomycota</taxon>
        <taxon>Pezizomycotina</taxon>
        <taxon>Sordariomycetes</taxon>
        <taxon>Hypocreomycetidae</taxon>
        <taxon>Hypocreales</taxon>
        <taxon>Cordycipitaceae</taxon>
        <taxon>Cordyceps</taxon>
    </lineage>
</organism>
<dbReference type="GO" id="GO:0000976">
    <property type="term" value="F:transcription cis-regulatory region binding"/>
    <property type="evidence" value="ECO:0007669"/>
    <property type="project" value="TreeGrafter"/>
</dbReference>
<keyword evidence="2" id="KW-0539">Nucleus</keyword>
<name>A0A167WHD6_CORFA</name>
<dbReference type="Pfam" id="PF00172">
    <property type="entry name" value="Zn_clus"/>
    <property type="match status" value="1"/>
</dbReference>
<keyword evidence="5" id="KW-1185">Reference proteome</keyword>
<dbReference type="Gene3D" id="4.10.240.10">
    <property type="entry name" value="Zn(2)-C6 fungal-type DNA-binding domain"/>
    <property type="match status" value="1"/>
</dbReference>
<comment type="subcellular location">
    <subcellularLocation>
        <location evidence="1">Nucleus</location>
    </subcellularLocation>
</comment>
<dbReference type="PROSITE" id="PS50048">
    <property type="entry name" value="ZN2_CY6_FUNGAL_2"/>
    <property type="match status" value="1"/>
</dbReference>
<evidence type="ECO:0000256" key="2">
    <source>
        <dbReference type="ARBA" id="ARBA00023242"/>
    </source>
</evidence>
<dbReference type="InterPro" id="IPR036864">
    <property type="entry name" value="Zn2-C6_fun-type_DNA-bd_sf"/>
</dbReference>
<dbReference type="InterPro" id="IPR001138">
    <property type="entry name" value="Zn2Cys6_DnaBD"/>
</dbReference>
<accession>A0A167WHD6</accession>
<dbReference type="PANTHER" id="PTHR37534:SF49">
    <property type="entry name" value="LYSINE BIOSYNTHESIS REGULATORY PROTEIN LYS14"/>
    <property type="match status" value="1"/>
</dbReference>
<dbReference type="CDD" id="cd00067">
    <property type="entry name" value="GAL4"/>
    <property type="match status" value="1"/>
</dbReference>
<evidence type="ECO:0000256" key="1">
    <source>
        <dbReference type="ARBA" id="ARBA00004123"/>
    </source>
</evidence>
<proteinExistence type="predicted"/>
<dbReference type="RefSeq" id="XP_018704440.1">
    <property type="nucleotide sequence ID" value="XM_018848106.1"/>
</dbReference>
<dbReference type="GeneID" id="30020792"/>